<evidence type="ECO:0000256" key="1">
    <source>
        <dbReference type="ARBA" id="ARBA00001400"/>
    </source>
</evidence>
<dbReference type="InterPro" id="IPR036895">
    <property type="entry name" value="Uracil-DNA_glycosylase-like_sf"/>
</dbReference>
<gene>
    <name evidence="14" type="ORF">H0A68_15465</name>
</gene>
<evidence type="ECO:0000256" key="2">
    <source>
        <dbReference type="ARBA" id="ARBA00006521"/>
    </source>
</evidence>
<dbReference type="OrthoDB" id="5290748at2"/>
<keyword evidence="15" id="KW-1185">Reference proteome</keyword>
<dbReference type="PANTHER" id="PTHR33693:SF1">
    <property type="entry name" value="TYPE-4 URACIL-DNA GLYCOSYLASE"/>
    <property type="match status" value="1"/>
</dbReference>
<dbReference type="PANTHER" id="PTHR33693">
    <property type="entry name" value="TYPE-5 URACIL-DNA GLYCOSYLASE"/>
    <property type="match status" value="1"/>
</dbReference>
<dbReference type="GO" id="GO:0046872">
    <property type="term" value="F:metal ion binding"/>
    <property type="evidence" value="ECO:0007669"/>
    <property type="project" value="UniProtKB-KW"/>
</dbReference>
<feature type="domain" description="Uracil-DNA glycosylase-like" evidence="13">
    <location>
        <begin position="130"/>
        <end position="283"/>
    </location>
</feature>
<evidence type="ECO:0000256" key="5">
    <source>
        <dbReference type="ARBA" id="ARBA00022485"/>
    </source>
</evidence>
<dbReference type="Proteomes" id="UP000580517">
    <property type="component" value="Unassembled WGS sequence"/>
</dbReference>
<dbReference type="GO" id="GO:0004844">
    <property type="term" value="F:uracil DNA N-glycosylase activity"/>
    <property type="evidence" value="ECO:0007669"/>
    <property type="project" value="UniProtKB-EC"/>
</dbReference>
<feature type="region of interest" description="Disordered" evidence="12">
    <location>
        <begin position="32"/>
        <end position="68"/>
    </location>
</feature>
<evidence type="ECO:0000256" key="10">
    <source>
        <dbReference type="ARBA" id="ARBA00023014"/>
    </source>
</evidence>
<dbReference type="AlphaFoldDB" id="A0A853FIM9"/>
<feature type="compositionally biased region" description="Low complexity" evidence="12">
    <location>
        <begin position="38"/>
        <end position="51"/>
    </location>
</feature>
<dbReference type="Gene3D" id="3.40.470.10">
    <property type="entry name" value="Uracil-DNA glycosylase-like domain"/>
    <property type="match status" value="1"/>
</dbReference>
<evidence type="ECO:0000256" key="4">
    <source>
        <dbReference type="ARBA" id="ARBA00019403"/>
    </source>
</evidence>
<evidence type="ECO:0000256" key="3">
    <source>
        <dbReference type="ARBA" id="ARBA00012030"/>
    </source>
</evidence>
<keyword evidence="6" id="KW-0479">Metal-binding</keyword>
<dbReference type="InterPro" id="IPR005122">
    <property type="entry name" value="Uracil-DNA_glycosylase-like"/>
</dbReference>
<keyword evidence="7" id="KW-0227">DNA damage</keyword>
<keyword evidence="5" id="KW-0004">4Fe-4S</keyword>
<evidence type="ECO:0000256" key="12">
    <source>
        <dbReference type="SAM" id="MobiDB-lite"/>
    </source>
</evidence>
<protein>
    <recommendedName>
        <fullName evidence="4">Type-4 uracil-DNA glycosylase</fullName>
        <ecNumber evidence="3">3.2.2.27</ecNumber>
    </recommendedName>
</protein>
<sequence length="289" mass="30579">MSAPRLSELQRTWLEEIGLDRHMLARLSAIPAAGSPVAEPAPRTTPAMPARGDADSAPSKAATDSGGPADAMKVVAQRAAKRQPQAAPAGPVQSLAQPAGPLPQNWDALAAHVASCKRCGLHEARGQVVFGAGAPQAPDWLVIGEAPGDHDDRAGQPFQGKAGALLRAMLAAAGLGAEASVYFTNLVKCRPLGNRPPSAQEIEACMPALSRQIALLRPARLLLLGRLAAQTLLGTRDELDALRGRVHSYRSEAGQDIPSLVTYHPASLLLRPQHKLDAWRDLNLMRNLH</sequence>
<dbReference type="Pfam" id="PF03167">
    <property type="entry name" value="UDG"/>
    <property type="match status" value="1"/>
</dbReference>
<evidence type="ECO:0000313" key="15">
    <source>
        <dbReference type="Proteomes" id="UP000580517"/>
    </source>
</evidence>
<evidence type="ECO:0000256" key="11">
    <source>
        <dbReference type="ARBA" id="ARBA00023204"/>
    </source>
</evidence>
<comment type="similarity">
    <text evidence="2">Belongs to the uracil-DNA glycosylase (UDG) superfamily. Type 4 (UDGa) family.</text>
</comment>
<keyword evidence="10" id="KW-0411">Iron-sulfur</keyword>
<dbReference type="GO" id="GO:0006281">
    <property type="term" value="P:DNA repair"/>
    <property type="evidence" value="ECO:0007669"/>
    <property type="project" value="UniProtKB-KW"/>
</dbReference>
<dbReference type="InterPro" id="IPR051536">
    <property type="entry name" value="UDG_Type-4/5"/>
</dbReference>
<proteinExistence type="inferred from homology"/>
<comment type="catalytic activity">
    <reaction evidence="1">
        <text>Hydrolyzes single-stranded DNA or mismatched double-stranded DNA and polynucleotides, releasing free uracil.</text>
        <dbReference type="EC" id="3.2.2.27"/>
    </reaction>
</comment>
<dbReference type="GO" id="GO:0051539">
    <property type="term" value="F:4 iron, 4 sulfur cluster binding"/>
    <property type="evidence" value="ECO:0007669"/>
    <property type="project" value="UniProtKB-KW"/>
</dbReference>
<dbReference type="CDD" id="cd10030">
    <property type="entry name" value="UDG-F4_TTUDGA_SPO1dp_like"/>
    <property type="match status" value="1"/>
</dbReference>
<dbReference type="RefSeq" id="WP_129970361.1">
    <property type="nucleotide sequence ID" value="NZ_JACCEW010000005.1"/>
</dbReference>
<dbReference type="SMART" id="SM00986">
    <property type="entry name" value="UDG"/>
    <property type="match status" value="1"/>
</dbReference>
<evidence type="ECO:0000256" key="7">
    <source>
        <dbReference type="ARBA" id="ARBA00022763"/>
    </source>
</evidence>
<evidence type="ECO:0000313" key="14">
    <source>
        <dbReference type="EMBL" id="NYT38281.1"/>
    </source>
</evidence>
<organism evidence="14 15">
    <name type="scientific">Allopusillimonas soli</name>
    <dbReference type="NCBI Taxonomy" id="659016"/>
    <lineage>
        <taxon>Bacteria</taxon>
        <taxon>Pseudomonadati</taxon>
        <taxon>Pseudomonadota</taxon>
        <taxon>Betaproteobacteria</taxon>
        <taxon>Burkholderiales</taxon>
        <taxon>Alcaligenaceae</taxon>
        <taxon>Allopusillimonas</taxon>
    </lineage>
</organism>
<reference evidence="14 15" key="1">
    <citation type="submission" date="2020-07" db="EMBL/GenBank/DDBJ databases">
        <title>Taxonomic revisions and descriptions of new bacterial species based on genomic comparisons in the high-G+C-content subgroup of the family Alcaligenaceae.</title>
        <authorList>
            <person name="Szabo A."/>
            <person name="Felfoldi T."/>
        </authorList>
    </citation>
    <scope>NUCLEOTIDE SEQUENCE [LARGE SCALE GENOMIC DNA]</scope>
    <source>
        <strain evidence="14 15">DSM 25264</strain>
    </source>
</reference>
<keyword evidence="11" id="KW-0234">DNA repair</keyword>
<evidence type="ECO:0000256" key="9">
    <source>
        <dbReference type="ARBA" id="ARBA00023004"/>
    </source>
</evidence>
<dbReference type="NCBIfam" id="TIGR00758">
    <property type="entry name" value="UDG_fam4"/>
    <property type="match status" value="1"/>
</dbReference>
<keyword evidence="8" id="KW-0378">Hydrolase</keyword>
<comment type="caution">
    <text evidence="14">The sequence shown here is derived from an EMBL/GenBank/DDBJ whole genome shotgun (WGS) entry which is preliminary data.</text>
</comment>
<name>A0A853FIM9_9BURK</name>
<dbReference type="EMBL" id="JACCEW010000005">
    <property type="protein sequence ID" value="NYT38281.1"/>
    <property type="molecule type" value="Genomic_DNA"/>
</dbReference>
<evidence type="ECO:0000256" key="6">
    <source>
        <dbReference type="ARBA" id="ARBA00022723"/>
    </source>
</evidence>
<dbReference type="SUPFAM" id="SSF52141">
    <property type="entry name" value="Uracil-DNA glycosylase-like"/>
    <property type="match status" value="1"/>
</dbReference>
<evidence type="ECO:0000256" key="8">
    <source>
        <dbReference type="ARBA" id="ARBA00022801"/>
    </source>
</evidence>
<evidence type="ECO:0000259" key="13">
    <source>
        <dbReference type="SMART" id="SM00986"/>
    </source>
</evidence>
<dbReference type="SMART" id="SM00987">
    <property type="entry name" value="UreE_C"/>
    <property type="match status" value="1"/>
</dbReference>
<dbReference type="EC" id="3.2.2.27" evidence="3"/>
<accession>A0A853FIM9</accession>
<keyword evidence="9" id="KW-0408">Iron</keyword>
<dbReference type="InterPro" id="IPR005273">
    <property type="entry name" value="Ura-DNA_glyco_family4"/>
</dbReference>